<dbReference type="EMBL" id="JAFMPK010000048">
    <property type="protein sequence ID" value="MBO0611109.1"/>
    <property type="molecule type" value="Genomic_DNA"/>
</dbReference>
<feature type="transmembrane region" description="Helical" evidence="1">
    <location>
        <begin position="25"/>
        <end position="42"/>
    </location>
</feature>
<proteinExistence type="predicted"/>
<organism evidence="2 3">
    <name type="scientific">Myceligenerans salitolerans</name>
    <dbReference type="NCBI Taxonomy" id="1230528"/>
    <lineage>
        <taxon>Bacteria</taxon>
        <taxon>Bacillati</taxon>
        <taxon>Actinomycetota</taxon>
        <taxon>Actinomycetes</taxon>
        <taxon>Micrococcales</taxon>
        <taxon>Promicromonosporaceae</taxon>
        <taxon>Myceligenerans</taxon>
    </lineage>
</organism>
<evidence type="ECO:0000256" key="1">
    <source>
        <dbReference type="SAM" id="Phobius"/>
    </source>
</evidence>
<dbReference type="Proteomes" id="UP000664617">
    <property type="component" value="Unassembled WGS sequence"/>
</dbReference>
<keyword evidence="1" id="KW-1133">Transmembrane helix</keyword>
<dbReference type="RefSeq" id="WP_207277052.1">
    <property type="nucleotide sequence ID" value="NZ_JAFMPK010000048.1"/>
</dbReference>
<keyword evidence="1" id="KW-0472">Membrane</keyword>
<accession>A0ABS3IDQ3</accession>
<gene>
    <name evidence="2" type="ORF">J0911_18985</name>
</gene>
<comment type="caution">
    <text evidence="2">The sequence shown here is derived from an EMBL/GenBank/DDBJ whole genome shotgun (WGS) entry which is preliminary data.</text>
</comment>
<protein>
    <submittedName>
        <fullName evidence="2">Uncharacterized protein</fullName>
    </submittedName>
</protein>
<evidence type="ECO:0000313" key="3">
    <source>
        <dbReference type="Proteomes" id="UP000664617"/>
    </source>
</evidence>
<keyword evidence="3" id="KW-1185">Reference proteome</keyword>
<name>A0ABS3IDQ3_9MICO</name>
<evidence type="ECO:0000313" key="2">
    <source>
        <dbReference type="EMBL" id="MBO0611109.1"/>
    </source>
</evidence>
<reference evidence="3" key="1">
    <citation type="submission" date="2023-07" db="EMBL/GenBank/DDBJ databases">
        <title>Myceligenerans salitolerans sp. nov., a halotolerant actinomycete isolated from a salt lake in Xinjiang, China.</title>
        <authorList>
            <person name="Guan T."/>
        </authorList>
    </citation>
    <scope>NUCLEOTIDE SEQUENCE [LARGE SCALE GENOMIC DNA]</scope>
    <source>
        <strain evidence="3">XHU 5031</strain>
    </source>
</reference>
<sequence length="128" mass="13929">MQELTCIHHDDEVGTASPWAPGWDAISSLGTVGAVVAALVIWRLDIRRQRRTEAARVSARARSISGFDNNALVIVANRAASPAYDVIVERIDSDAEPLRFALLAPDEEERFATSGDMLKPGQLDSLTQ</sequence>
<keyword evidence="1" id="KW-0812">Transmembrane</keyword>